<dbReference type="EMBL" id="CAFBPW010000145">
    <property type="protein sequence ID" value="CAB5036303.1"/>
    <property type="molecule type" value="Genomic_DNA"/>
</dbReference>
<organism evidence="1">
    <name type="scientific">freshwater metagenome</name>
    <dbReference type="NCBI Taxonomy" id="449393"/>
    <lineage>
        <taxon>unclassified sequences</taxon>
        <taxon>metagenomes</taxon>
        <taxon>ecological metagenomes</taxon>
    </lineage>
</organism>
<name>A0A6J7S591_9ZZZZ</name>
<protein>
    <submittedName>
        <fullName evidence="1">Unannotated protein</fullName>
    </submittedName>
</protein>
<proteinExistence type="predicted"/>
<sequence>MYMATLANPVFAPSAERVTMGAAKKAPKAIIAEST</sequence>
<dbReference type="AlphaFoldDB" id="A0A6J7S591"/>
<gene>
    <name evidence="1" type="ORF">UFOPK4173_01223</name>
</gene>
<accession>A0A6J7S591</accession>
<reference evidence="1" key="1">
    <citation type="submission" date="2020-05" db="EMBL/GenBank/DDBJ databases">
        <authorList>
            <person name="Chiriac C."/>
            <person name="Salcher M."/>
            <person name="Ghai R."/>
            <person name="Kavagutti S V."/>
        </authorList>
    </citation>
    <scope>NUCLEOTIDE SEQUENCE</scope>
</reference>
<evidence type="ECO:0000313" key="1">
    <source>
        <dbReference type="EMBL" id="CAB5036303.1"/>
    </source>
</evidence>